<organism evidence="2 3">
    <name type="scientific">Thermacetogenium phaeum (strain ATCC BAA-254 / DSM 26808 / PB)</name>
    <dbReference type="NCBI Taxonomy" id="1089553"/>
    <lineage>
        <taxon>Bacteria</taxon>
        <taxon>Bacillati</taxon>
        <taxon>Bacillota</taxon>
        <taxon>Clostridia</taxon>
        <taxon>Thermoanaerobacterales</taxon>
        <taxon>Thermoanaerobacteraceae</taxon>
        <taxon>Thermacetogenium</taxon>
    </lineage>
</organism>
<sequence length="83" mass="9895">MLEREKEKAVTRDIQAAVRMSRELRSDFLGLGDRLYREHPDVWERVKDDWREVWLPRIAVDVEVTSRLRRLGTIAEPLPIRTP</sequence>
<name>K4LGL0_THEPS</name>
<dbReference type="Pfam" id="PF05504">
    <property type="entry name" value="Spore_GerAC"/>
    <property type="match status" value="1"/>
</dbReference>
<dbReference type="GO" id="GO:0009847">
    <property type="term" value="P:spore germination"/>
    <property type="evidence" value="ECO:0007669"/>
    <property type="project" value="InterPro"/>
</dbReference>
<dbReference type="Gene3D" id="3.30.300.210">
    <property type="entry name" value="Nutrient germinant receptor protein C, domain 3"/>
    <property type="match status" value="1"/>
</dbReference>
<proteinExistence type="predicted"/>
<dbReference type="PANTHER" id="PTHR35789:SF1">
    <property type="entry name" value="SPORE GERMINATION PROTEIN B3"/>
    <property type="match status" value="1"/>
</dbReference>
<dbReference type="PANTHER" id="PTHR35789">
    <property type="entry name" value="SPORE GERMINATION PROTEIN B3"/>
    <property type="match status" value="1"/>
</dbReference>
<evidence type="ECO:0000259" key="1">
    <source>
        <dbReference type="Pfam" id="PF05504"/>
    </source>
</evidence>
<dbReference type="HOGENOM" id="CLU_2541499_0_0_9"/>
<evidence type="ECO:0000313" key="3">
    <source>
        <dbReference type="Proteomes" id="UP000000467"/>
    </source>
</evidence>
<dbReference type="STRING" id="1089553.Tph_c08800"/>
<protein>
    <submittedName>
        <fullName evidence="2">Spore germination protein KC</fullName>
    </submittedName>
</protein>
<dbReference type="InterPro" id="IPR008844">
    <property type="entry name" value="Spore_GerAC-like"/>
</dbReference>
<dbReference type="GO" id="GO:0016020">
    <property type="term" value="C:membrane"/>
    <property type="evidence" value="ECO:0007669"/>
    <property type="project" value="InterPro"/>
</dbReference>
<gene>
    <name evidence="2" type="primary">gerKC2</name>
    <name evidence="2" type="ordered locus">Tph_c08800</name>
</gene>
<evidence type="ECO:0000313" key="2">
    <source>
        <dbReference type="EMBL" id="AFV11110.1"/>
    </source>
</evidence>
<dbReference type="Proteomes" id="UP000000467">
    <property type="component" value="Chromosome"/>
</dbReference>
<keyword evidence="3" id="KW-1185">Reference proteome</keyword>
<dbReference type="KEGG" id="tpz:Tph_c08800"/>
<dbReference type="InterPro" id="IPR038501">
    <property type="entry name" value="Spore_GerAC_C_sf"/>
</dbReference>
<dbReference type="AlphaFoldDB" id="K4LGL0"/>
<dbReference type="EMBL" id="CP003732">
    <property type="protein sequence ID" value="AFV11110.1"/>
    <property type="molecule type" value="Genomic_DNA"/>
</dbReference>
<reference evidence="2 3" key="1">
    <citation type="journal article" date="2012" name="BMC Genomics">
        <title>Genome-guided analysis of physiological and morphological traits of the fermentative acetate oxidizer Thermacetogenium phaeum.</title>
        <authorList>
            <person name="Oehler D."/>
            <person name="Poehlein A."/>
            <person name="Leimbach A."/>
            <person name="Muller N."/>
            <person name="Daniel R."/>
            <person name="Gottschalk G."/>
            <person name="Schink B."/>
        </authorList>
    </citation>
    <scope>NUCLEOTIDE SEQUENCE [LARGE SCALE GENOMIC DNA]</scope>
    <source>
        <strain evidence="3">ATCC BAA-254 / DSM 26808 / PB</strain>
    </source>
</reference>
<feature type="domain" description="Spore germination GerAC-like C-terminal" evidence="1">
    <location>
        <begin position="2"/>
        <end position="72"/>
    </location>
</feature>
<accession>K4LGL0</accession>
<dbReference type="InterPro" id="IPR046953">
    <property type="entry name" value="Spore_GerAC-like_C"/>
</dbReference>